<dbReference type="Pfam" id="PF08275">
    <property type="entry name" value="DNAG_N"/>
    <property type="match status" value="1"/>
</dbReference>
<sequence length="706" mass="75897">MPFPDDRRQRLRDFLHQVAEQDTARLRTGRLPWVWWLEHAARHGRHGFVNTLLIAAQSPAAVEVRSYEDWQARGRQVRRGEGGIRILSRKDRPRPVFDLSQTDGGPLDELVPVTAAEAYERLRALAADLGLYVQRGQRWTYAGRADRLIRVDPALGDFGATTELAHQLAHVLRRGDHPDPHADTCHGARRVHADSVAYLALARLGLETSHLVFPPAAAWAGTDPRARPSEAVRQLGDQILRTTAHLHRRLPRPGESSPGAGVGPLGHERLGGGVPRPVRRSGKRSGRPTENRPDTTVQLAETPVGGENSARPRPDGQGRPAKRRPSGGQSFSPARGTAHAQALLAVHRAAHRFFQSNLAGSWVPGYLSDRGFSADVPQRWELGYAPKAGRTLTDHLRRIGHSDQVILASGLARRTRTGALFDAFRDRLVFPLRTGEGAVVAFIGRRPDGAPGPKYLNSPETALFRKGEVLFGLHETRDRLAAGARLVIVEGPLDAIAVNTTDGYAAVGPCGTALTAAQLAALGRHADLDTAGVLLALDGDPAGQASTIRAWLTLSHLTGPLDALVLPDERDPADVLRAGGPPAVRTMLRFPVPLADLVVDACIDRYGGTLEFAEQKLTAVRAATALIARMPAVQVPRQVARLHARTGVEVAIVTDALTEAVGGEPAGAPALAARSFPVPPGPNSPEEQAATGPVLTDPSTSPRRRC</sequence>
<accession>A0A365H792</accession>
<evidence type="ECO:0000256" key="1">
    <source>
        <dbReference type="SAM" id="MobiDB-lite"/>
    </source>
</evidence>
<keyword evidence="4" id="KW-1185">Reference proteome</keyword>
<feature type="compositionally biased region" description="Basic residues" evidence="1">
    <location>
        <begin position="277"/>
        <end position="286"/>
    </location>
</feature>
<dbReference type="InterPro" id="IPR050219">
    <property type="entry name" value="DnaG_primase"/>
</dbReference>
<protein>
    <recommendedName>
        <fullName evidence="2">Toprim domain-containing protein</fullName>
    </recommendedName>
</protein>
<dbReference type="OrthoDB" id="9803773at2"/>
<reference evidence="3 4" key="1">
    <citation type="submission" date="2018-06" db="EMBL/GenBank/DDBJ databases">
        <title>Actinomadura craniellae sp. nov. isolated from marine sponge Craniella sp.</title>
        <authorList>
            <person name="Li L."/>
            <person name="Xu Q.H."/>
            <person name="Lin H.W."/>
            <person name="Lu Y.H."/>
        </authorList>
    </citation>
    <scope>NUCLEOTIDE SEQUENCE [LARGE SCALE GENOMIC DNA]</scope>
    <source>
        <strain evidence="3 4">LHW63021</strain>
    </source>
</reference>
<feature type="compositionally biased region" description="Polar residues" evidence="1">
    <location>
        <begin position="697"/>
        <end position="706"/>
    </location>
</feature>
<feature type="region of interest" description="Disordered" evidence="1">
    <location>
        <begin position="245"/>
        <end position="336"/>
    </location>
</feature>
<feature type="region of interest" description="Disordered" evidence="1">
    <location>
        <begin position="668"/>
        <end position="706"/>
    </location>
</feature>
<feature type="domain" description="Toprim" evidence="2">
    <location>
        <begin position="484"/>
        <end position="581"/>
    </location>
</feature>
<dbReference type="InterPro" id="IPR037068">
    <property type="entry name" value="DNA_primase_core_N_sf"/>
</dbReference>
<organism evidence="3 4">
    <name type="scientific">Actinomadura craniellae</name>
    <dbReference type="NCBI Taxonomy" id="2231787"/>
    <lineage>
        <taxon>Bacteria</taxon>
        <taxon>Bacillati</taxon>
        <taxon>Actinomycetota</taxon>
        <taxon>Actinomycetes</taxon>
        <taxon>Streptosporangiales</taxon>
        <taxon>Thermomonosporaceae</taxon>
        <taxon>Actinomadura</taxon>
    </lineage>
</organism>
<dbReference type="GO" id="GO:0005737">
    <property type="term" value="C:cytoplasm"/>
    <property type="evidence" value="ECO:0007669"/>
    <property type="project" value="TreeGrafter"/>
</dbReference>
<dbReference type="PROSITE" id="PS50880">
    <property type="entry name" value="TOPRIM"/>
    <property type="match status" value="1"/>
</dbReference>
<dbReference type="PANTHER" id="PTHR30313">
    <property type="entry name" value="DNA PRIMASE"/>
    <property type="match status" value="1"/>
</dbReference>
<dbReference type="Proteomes" id="UP000251891">
    <property type="component" value="Unassembled WGS sequence"/>
</dbReference>
<dbReference type="Gene3D" id="3.40.1360.10">
    <property type="match status" value="1"/>
</dbReference>
<dbReference type="GO" id="GO:0006269">
    <property type="term" value="P:DNA replication, synthesis of primer"/>
    <property type="evidence" value="ECO:0007669"/>
    <property type="project" value="TreeGrafter"/>
</dbReference>
<proteinExistence type="predicted"/>
<dbReference type="PANTHER" id="PTHR30313:SF2">
    <property type="entry name" value="DNA PRIMASE"/>
    <property type="match status" value="1"/>
</dbReference>
<dbReference type="EMBL" id="QLYX01000004">
    <property type="protein sequence ID" value="RAY14994.1"/>
    <property type="molecule type" value="Genomic_DNA"/>
</dbReference>
<dbReference type="Gene3D" id="3.90.980.10">
    <property type="entry name" value="DNA primase, catalytic core, N-terminal domain"/>
    <property type="match status" value="1"/>
</dbReference>
<dbReference type="SMART" id="SM00493">
    <property type="entry name" value="TOPRIM"/>
    <property type="match status" value="1"/>
</dbReference>
<evidence type="ECO:0000259" key="2">
    <source>
        <dbReference type="PROSITE" id="PS50880"/>
    </source>
</evidence>
<evidence type="ECO:0000313" key="3">
    <source>
        <dbReference type="EMBL" id="RAY14994.1"/>
    </source>
</evidence>
<dbReference type="InterPro" id="IPR013264">
    <property type="entry name" value="DNAG_N"/>
</dbReference>
<gene>
    <name evidence="3" type="ORF">DPM19_09595</name>
</gene>
<dbReference type="SUPFAM" id="SSF56731">
    <property type="entry name" value="DNA primase core"/>
    <property type="match status" value="1"/>
</dbReference>
<dbReference type="Pfam" id="PF13662">
    <property type="entry name" value="Toprim_4"/>
    <property type="match status" value="1"/>
</dbReference>
<evidence type="ECO:0000313" key="4">
    <source>
        <dbReference type="Proteomes" id="UP000251891"/>
    </source>
</evidence>
<comment type="caution">
    <text evidence="3">The sequence shown here is derived from an EMBL/GenBank/DDBJ whole genome shotgun (WGS) entry which is preliminary data.</text>
</comment>
<dbReference type="RefSeq" id="WP_111865153.1">
    <property type="nucleotide sequence ID" value="NZ_QLYX01000004.1"/>
</dbReference>
<dbReference type="AlphaFoldDB" id="A0A365H792"/>
<name>A0A365H792_9ACTN</name>
<dbReference type="InterPro" id="IPR006171">
    <property type="entry name" value="TOPRIM_dom"/>
</dbReference>